<dbReference type="GO" id="GO:0007165">
    <property type="term" value="P:signal transduction"/>
    <property type="evidence" value="ECO:0007669"/>
    <property type="project" value="InterPro"/>
</dbReference>
<dbReference type="SUPFAM" id="SSF48350">
    <property type="entry name" value="GTPase activation domain, GAP"/>
    <property type="match status" value="1"/>
</dbReference>
<protein>
    <recommendedName>
        <fullName evidence="2">Rho-GAP domain-containing protein</fullName>
    </recommendedName>
</protein>
<accession>A0A5N4B7N2</accession>
<feature type="region of interest" description="Disordered" evidence="1">
    <location>
        <begin position="736"/>
        <end position="757"/>
    </location>
</feature>
<feature type="compositionally biased region" description="Polar residues" evidence="1">
    <location>
        <begin position="526"/>
        <end position="544"/>
    </location>
</feature>
<feature type="domain" description="Rho-GAP" evidence="2">
    <location>
        <begin position="52"/>
        <end position="236"/>
    </location>
</feature>
<dbReference type="PROSITE" id="PS50238">
    <property type="entry name" value="RHOGAP"/>
    <property type="match status" value="1"/>
</dbReference>
<dbReference type="Pfam" id="PF00620">
    <property type="entry name" value="RhoGAP"/>
    <property type="match status" value="1"/>
</dbReference>
<feature type="compositionally biased region" description="Low complexity" evidence="1">
    <location>
        <begin position="351"/>
        <end position="360"/>
    </location>
</feature>
<reference evidence="3 4" key="1">
    <citation type="journal article" date="2018" name="Elife">
        <title>Firefly genomes illuminate parallel origins of bioluminescence in beetles.</title>
        <authorList>
            <person name="Fallon T.R."/>
            <person name="Lower S.E."/>
            <person name="Chang C.H."/>
            <person name="Bessho-Uehara M."/>
            <person name="Martin G.J."/>
            <person name="Bewick A.J."/>
            <person name="Behringer M."/>
            <person name="Debat H.J."/>
            <person name="Wong I."/>
            <person name="Day J.C."/>
            <person name="Suvorov A."/>
            <person name="Silva C.J."/>
            <person name="Stanger-Hall K.F."/>
            <person name="Hall D.W."/>
            <person name="Schmitz R.J."/>
            <person name="Nelson D.R."/>
            <person name="Lewis S.M."/>
            <person name="Shigenobu S."/>
            <person name="Bybee S.M."/>
            <person name="Larracuente A.M."/>
            <person name="Oba Y."/>
            <person name="Weng J.K."/>
        </authorList>
    </citation>
    <scope>NUCLEOTIDE SEQUENCE [LARGE SCALE GENOMIC DNA]</scope>
    <source>
        <strain evidence="3">1611_PpyrPB1</strain>
        <tissue evidence="3">Whole body</tissue>
    </source>
</reference>
<feature type="compositionally biased region" description="Polar residues" evidence="1">
    <location>
        <begin position="740"/>
        <end position="757"/>
    </location>
</feature>
<feature type="compositionally biased region" description="Low complexity" evidence="1">
    <location>
        <begin position="516"/>
        <end position="525"/>
    </location>
</feature>
<dbReference type="Proteomes" id="UP000327044">
    <property type="component" value="Unassembled WGS sequence"/>
</dbReference>
<evidence type="ECO:0000313" key="3">
    <source>
        <dbReference type="EMBL" id="KAB0805564.1"/>
    </source>
</evidence>
<dbReference type="InParanoid" id="A0A5N4B7N2"/>
<keyword evidence="4" id="KW-1185">Reference proteome</keyword>
<dbReference type="Gene3D" id="1.10.555.10">
    <property type="entry name" value="Rho GTPase activation protein"/>
    <property type="match status" value="1"/>
</dbReference>
<dbReference type="PANTHER" id="PTHR15670">
    <property type="entry name" value="RHO GTPASE ACTIVATING PROTEIN 11A"/>
    <property type="match status" value="1"/>
</dbReference>
<dbReference type="OrthoDB" id="410651at2759"/>
<sequence length="757" mass="85977">MFINDVTKKEEIKNIAVKHLREIGVKYRPKKLRNVQEERIGRQCFKTALCLLPMQTVTLASGQQLVVPKLVDDLCSYILTKVTTEGLFRKGGSKARQNEMKLLLDSGSYLGQTHHEIDVANVLKTFFRELPEPLFPYAFHELFLHCVLSSQQLQALMLSCLLLPTEHLNTLAYFMQFLREVSQHSSLNKMDSHNLAIVMGPTLFPIEEKSAFNSAQRLTKFCDICKLLIENASDIGFISDRIIDQIAPTSLSADLVSCDEVNKKKKKRRSGSLTRMFNGLRKIVSSKSIDTSSKSPDLLQTPNIKVSDRKRRLDIQAFSNKKKHTLIQSLPQHTALSTPISIHPNPKKNPSPKSTNTNNRNTDKKSQLSLTKRNKPDRGNISSTLQRRWSAVSNATPGFKRNKMRNSCMVSTVQTHKDSEVDYVKISRTEYEDIQNRVSAIEQRISLELESAVETVQTVYENTLYKVEHLSPTDDHLARRLSKELKIRRSIDQRSPSARKIGSLRRRSRELERQSNSRLRRNQSLQIQNQSVITLRRGQPNTLGTGLPSPLIKGHSKVNSEPQLVIAHMDTINKPSTISNSPNNWNSCTEYSEDSHTPNNSGNSFDYRSSIVKLRNRNAGMVLAKARLFDQLLDTDSRSTRIGATRNVSHRIRSLRTCEKQSPRKKTVKAMSFSSANEEKENKVQFSSSFDQMVLYNSHDKTNALKDSNRFLSPNCKTTPQIKNSLSVNSPRYKYHSRAPNCTRQTPVKALSSQRCG</sequence>
<dbReference type="InterPro" id="IPR042869">
    <property type="entry name" value="ARHGAP11A/B"/>
</dbReference>
<dbReference type="GO" id="GO:0005096">
    <property type="term" value="F:GTPase activator activity"/>
    <property type="evidence" value="ECO:0007669"/>
    <property type="project" value="TreeGrafter"/>
</dbReference>
<evidence type="ECO:0000256" key="1">
    <source>
        <dbReference type="SAM" id="MobiDB-lite"/>
    </source>
</evidence>
<dbReference type="InterPro" id="IPR000198">
    <property type="entry name" value="RhoGAP_dom"/>
</dbReference>
<name>A0A5N4B7N2_PHOPY</name>
<organism evidence="3 4">
    <name type="scientific">Photinus pyralis</name>
    <name type="common">Common eastern firefly</name>
    <name type="synonym">Lampyris pyralis</name>
    <dbReference type="NCBI Taxonomy" id="7054"/>
    <lineage>
        <taxon>Eukaryota</taxon>
        <taxon>Metazoa</taxon>
        <taxon>Ecdysozoa</taxon>
        <taxon>Arthropoda</taxon>
        <taxon>Hexapoda</taxon>
        <taxon>Insecta</taxon>
        <taxon>Pterygota</taxon>
        <taxon>Neoptera</taxon>
        <taxon>Endopterygota</taxon>
        <taxon>Coleoptera</taxon>
        <taxon>Polyphaga</taxon>
        <taxon>Elateriformia</taxon>
        <taxon>Elateroidea</taxon>
        <taxon>Lampyridae</taxon>
        <taxon>Lampyrinae</taxon>
        <taxon>Photinus</taxon>
    </lineage>
</organism>
<feature type="region of interest" description="Disordered" evidence="1">
    <location>
        <begin position="491"/>
        <end position="553"/>
    </location>
</feature>
<dbReference type="EMBL" id="VVIM01000001">
    <property type="protein sequence ID" value="KAB0805564.1"/>
    <property type="molecule type" value="Genomic_DNA"/>
</dbReference>
<dbReference type="PANTHER" id="PTHR15670:SF4">
    <property type="entry name" value="RHO GTPASE-ACTIVATING PROTEIN 11A"/>
    <property type="match status" value="1"/>
</dbReference>
<feature type="region of interest" description="Disordered" evidence="1">
    <location>
        <begin position="324"/>
        <end position="386"/>
    </location>
</feature>
<evidence type="ECO:0000259" key="2">
    <source>
        <dbReference type="PROSITE" id="PS50238"/>
    </source>
</evidence>
<feature type="compositionally biased region" description="Polar residues" evidence="1">
    <location>
        <begin position="326"/>
        <end position="340"/>
    </location>
</feature>
<dbReference type="InterPro" id="IPR008936">
    <property type="entry name" value="Rho_GTPase_activation_prot"/>
</dbReference>
<dbReference type="SMART" id="SM00324">
    <property type="entry name" value="RhoGAP"/>
    <property type="match status" value="1"/>
</dbReference>
<gene>
    <name evidence="3" type="ORF">PPYR_02534</name>
</gene>
<evidence type="ECO:0000313" key="4">
    <source>
        <dbReference type="Proteomes" id="UP000327044"/>
    </source>
</evidence>
<comment type="caution">
    <text evidence="3">The sequence shown here is derived from an EMBL/GenBank/DDBJ whole genome shotgun (WGS) entry which is preliminary data.</text>
</comment>
<proteinExistence type="predicted"/>
<dbReference type="AlphaFoldDB" id="A0A5N4B7N2"/>